<dbReference type="PANTHER" id="PTHR10253">
    <property type="entry name" value="POLYCOMB PROTEIN"/>
    <property type="match status" value="1"/>
</dbReference>
<protein>
    <recommendedName>
        <fullName evidence="7">Anaphase-promoting complex subunit 4 WD40 domain-containing protein</fullName>
    </recommendedName>
</protein>
<keyword evidence="2" id="KW-0677">Repeat</keyword>
<keyword evidence="6" id="KW-1185">Reference proteome</keyword>
<proteinExistence type="predicted"/>
<evidence type="ECO:0008006" key="7">
    <source>
        <dbReference type="Google" id="ProtNLM"/>
    </source>
</evidence>
<dbReference type="SUPFAM" id="SSF50978">
    <property type="entry name" value="WD40 repeat-like"/>
    <property type="match status" value="1"/>
</dbReference>
<dbReference type="AlphaFoldDB" id="A0A383WE73"/>
<reference evidence="5 6" key="1">
    <citation type="submission" date="2016-10" db="EMBL/GenBank/DDBJ databases">
        <authorList>
            <person name="Cai Z."/>
        </authorList>
    </citation>
    <scope>NUCLEOTIDE SEQUENCE [LARGE SCALE GENOMIC DNA]</scope>
</reference>
<dbReference type="EMBL" id="FNXT01001222">
    <property type="protein sequence ID" value="SZX75006.1"/>
    <property type="molecule type" value="Genomic_DNA"/>
</dbReference>
<evidence type="ECO:0000313" key="6">
    <source>
        <dbReference type="Proteomes" id="UP000256970"/>
    </source>
</evidence>
<accession>A0A383WE73</accession>
<keyword evidence="3" id="KW-0805">Transcription regulation</keyword>
<evidence type="ECO:0000256" key="4">
    <source>
        <dbReference type="ARBA" id="ARBA00023163"/>
    </source>
</evidence>
<dbReference type="Proteomes" id="UP000256970">
    <property type="component" value="Unassembled WGS sequence"/>
</dbReference>
<keyword evidence="4" id="KW-0804">Transcription</keyword>
<organism evidence="5 6">
    <name type="scientific">Tetradesmus obliquus</name>
    <name type="common">Green alga</name>
    <name type="synonym">Acutodesmus obliquus</name>
    <dbReference type="NCBI Taxonomy" id="3088"/>
    <lineage>
        <taxon>Eukaryota</taxon>
        <taxon>Viridiplantae</taxon>
        <taxon>Chlorophyta</taxon>
        <taxon>core chlorophytes</taxon>
        <taxon>Chlorophyceae</taxon>
        <taxon>CS clade</taxon>
        <taxon>Sphaeropleales</taxon>
        <taxon>Scenedesmaceae</taxon>
        <taxon>Tetradesmus</taxon>
    </lineage>
</organism>
<keyword evidence="1" id="KW-0853">WD repeat</keyword>
<dbReference type="InterPro" id="IPR036322">
    <property type="entry name" value="WD40_repeat_dom_sf"/>
</dbReference>
<evidence type="ECO:0000256" key="3">
    <source>
        <dbReference type="ARBA" id="ARBA00023015"/>
    </source>
</evidence>
<evidence type="ECO:0000313" key="5">
    <source>
        <dbReference type="EMBL" id="SZX75006.1"/>
    </source>
</evidence>
<evidence type="ECO:0000256" key="1">
    <source>
        <dbReference type="ARBA" id="ARBA00022574"/>
    </source>
</evidence>
<evidence type="ECO:0000256" key="2">
    <source>
        <dbReference type="ARBA" id="ARBA00022737"/>
    </source>
</evidence>
<sequence>MNIEQDRLESRIVNQVQDIGLSEFRRQALKGLKLKTVIKESHCSAVQALAFNLCDAGCRNLFATVGKDQATIYDDQHMSDHIAVVASLSLSDGIEQAQDAFQVCCWVNCSGLSRHPYGDALLAVAGSDPHIHIISVAEAAAVAQLPLPPGASAVELSAAAEQPGLLLVLCRDGTLQLWQVASGLCCCSIQTDAFAVVLHPQGHYAITSSRTGKPSSWDLQPVLHAAAQVAAAAAAAAGSDPSSGDVEEPAAAAAALAAAAAAVVKSPLQLEQCGLEGSAVDCMRFLTGDTLAAKTADGRMAVLQLPSGKRLSSWRIPGCSHSTASYSSRCCFGHTRDGQYICVGNHNAAAYVFDTLTGSQLARVEAIKVQGSVRAAGLSEDCRHLVMVAGSGYVFRFEHTPAAGAAAAEEQL</sequence>
<dbReference type="STRING" id="3088.A0A383WE73"/>
<dbReference type="InterPro" id="IPR015943">
    <property type="entry name" value="WD40/YVTN_repeat-like_dom_sf"/>
</dbReference>
<dbReference type="Gene3D" id="2.130.10.10">
    <property type="entry name" value="YVTN repeat-like/Quinoprotein amine dehydrogenase"/>
    <property type="match status" value="1"/>
</dbReference>
<gene>
    <name evidence="5" type="ORF">BQ4739_LOCUS15320</name>
</gene>
<dbReference type="InterPro" id="IPR051243">
    <property type="entry name" value="PcG_WD-repeat"/>
</dbReference>
<name>A0A383WE73_TETOB</name>